<gene>
    <name evidence="2" type="ORF">GCM10010345_05040</name>
</gene>
<evidence type="ECO:0000313" key="3">
    <source>
        <dbReference type="Proteomes" id="UP000653644"/>
    </source>
</evidence>
<proteinExistence type="predicted"/>
<protein>
    <recommendedName>
        <fullName evidence="4">DUF3553 domain-containing protein</fullName>
    </recommendedName>
</protein>
<dbReference type="Proteomes" id="UP000653644">
    <property type="component" value="Unassembled WGS sequence"/>
</dbReference>
<sequence length="119" mass="12701">MPTPRRPAADGTSSSAISARRTRPRAGNCDTCEEGAGAQADRGASGDQRSAHPCAATFPTGTEVRHEKWGGGTVLSEEPDRITVLFDRAGYHTLSLEAVADHDDLLTVLRRPGEEQQDT</sequence>
<organism evidence="2 3">
    <name type="scientific">Streptomyces canarius</name>
    <dbReference type="NCBI Taxonomy" id="285453"/>
    <lineage>
        <taxon>Bacteria</taxon>
        <taxon>Bacillati</taxon>
        <taxon>Actinomycetota</taxon>
        <taxon>Actinomycetes</taxon>
        <taxon>Kitasatosporales</taxon>
        <taxon>Streptomycetaceae</taxon>
        <taxon>Streptomyces</taxon>
    </lineage>
</organism>
<dbReference type="EMBL" id="BMVN01000001">
    <property type="protein sequence ID" value="GHA03646.1"/>
    <property type="molecule type" value="Genomic_DNA"/>
</dbReference>
<name>A0ABQ3CD09_9ACTN</name>
<accession>A0ABQ3CD09</accession>
<reference evidence="3" key="1">
    <citation type="journal article" date="2019" name="Int. J. Syst. Evol. Microbiol.">
        <title>The Global Catalogue of Microorganisms (GCM) 10K type strain sequencing project: providing services to taxonomists for standard genome sequencing and annotation.</title>
        <authorList>
            <consortium name="The Broad Institute Genomics Platform"/>
            <consortium name="The Broad Institute Genome Sequencing Center for Infectious Disease"/>
            <person name="Wu L."/>
            <person name="Ma J."/>
        </authorList>
    </citation>
    <scope>NUCLEOTIDE SEQUENCE [LARGE SCALE GENOMIC DNA]</scope>
    <source>
        <strain evidence="3">JCM 4733</strain>
    </source>
</reference>
<keyword evidence="3" id="KW-1185">Reference proteome</keyword>
<evidence type="ECO:0000256" key="1">
    <source>
        <dbReference type="SAM" id="MobiDB-lite"/>
    </source>
</evidence>
<feature type="region of interest" description="Disordered" evidence="1">
    <location>
        <begin position="1"/>
        <end position="56"/>
    </location>
</feature>
<evidence type="ECO:0000313" key="2">
    <source>
        <dbReference type="EMBL" id="GHA03646.1"/>
    </source>
</evidence>
<comment type="caution">
    <text evidence="2">The sequence shown here is derived from an EMBL/GenBank/DDBJ whole genome shotgun (WGS) entry which is preliminary data.</text>
</comment>
<evidence type="ECO:0008006" key="4">
    <source>
        <dbReference type="Google" id="ProtNLM"/>
    </source>
</evidence>